<protein>
    <submittedName>
        <fullName evidence="3">Uncharacterized protein</fullName>
    </submittedName>
</protein>
<evidence type="ECO:0000313" key="4">
    <source>
        <dbReference type="Proteomes" id="UP001139264"/>
    </source>
</evidence>
<feature type="transmembrane region" description="Helical" evidence="2">
    <location>
        <begin position="114"/>
        <end position="131"/>
    </location>
</feature>
<organism evidence="3 4">
    <name type="scientific">Arthrobacter gengyunqii</name>
    <dbReference type="NCBI Taxonomy" id="2886940"/>
    <lineage>
        <taxon>Bacteria</taxon>
        <taxon>Bacillati</taxon>
        <taxon>Actinomycetota</taxon>
        <taxon>Actinomycetes</taxon>
        <taxon>Micrococcales</taxon>
        <taxon>Micrococcaceae</taxon>
        <taxon>Arthrobacter</taxon>
    </lineage>
</organism>
<dbReference type="Proteomes" id="UP001139264">
    <property type="component" value="Unassembled WGS sequence"/>
</dbReference>
<feature type="transmembrane region" description="Helical" evidence="2">
    <location>
        <begin position="87"/>
        <end position="107"/>
    </location>
</feature>
<evidence type="ECO:0000256" key="2">
    <source>
        <dbReference type="SAM" id="Phobius"/>
    </source>
</evidence>
<dbReference type="EMBL" id="JAJFZP010000015">
    <property type="protein sequence ID" value="MCC3270856.1"/>
    <property type="molecule type" value="Genomic_DNA"/>
</dbReference>
<name>A0A9X1M4F6_9MICC</name>
<gene>
    <name evidence="3" type="ORF">LJ751_16095</name>
</gene>
<proteinExistence type="predicted"/>
<evidence type="ECO:0000313" key="3">
    <source>
        <dbReference type="EMBL" id="MCC3270856.1"/>
    </source>
</evidence>
<keyword evidence="2" id="KW-1133">Transmembrane helix</keyword>
<comment type="caution">
    <text evidence="3">The sequence shown here is derived from an EMBL/GenBank/DDBJ whole genome shotgun (WGS) entry which is preliminary data.</text>
</comment>
<accession>A0A9X1M4F6</accession>
<evidence type="ECO:0000256" key="1">
    <source>
        <dbReference type="SAM" id="MobiDB-lite"/>
    </source>
</evidence>
<sequence length="182" mass="19516">MSEKTAQNANHSSNAPGGPGTALAAPARAKTVEIAFWLLLASAAAVLIRIPVAISVLNTDEFKTRLEETFGAYVIVPNWISSESSGYVWSGIITAVVLAAIAVLVRMGLGWPRFVLIVVTVLTALNMRVQFTQEPVVMAAAWVTLAAVLLMLAATVLLFLPQAGAYFKSRGQYRKDRTLSRA</sequence>
<keyword evidence="2" id="KW-0812">Transmembrane</keyword>
<keyword evidence="2" id="KW-0472">Membrane</keyword>
<dbReference type="RefSeq" id="WP_227909142.1">
    <property type="nucleotide sequence ID" value="NZ_CP095461.1"/>
</dbReference>
<feature type="transmembrane region" description="Helical" evidence="2">
    <location>
        <begin position="137"/>
        <end position="160"/>
    </location>
</feature>
<feature type="compositionally biased region" description="Polar residues" evidence="1">
    <location>
        <begin position="1"/>
        <end position="14"/>
    </location>
</feature>
<reference evidence="3" key="1">
    <citation type="submission" date="2021-10" db="EMBL/GenBank/DDBJ databases">
        <title>Novel species in genus Arthrobacter.</title>
        <authorList>
            <person name="Liu Y."/>
        </authorList>
    </citation>
    <scope>NUCLEOTIDE SEQUENCE</scope>
    <source>
        <strain evidence="3">Zg-Y809</strain>
    </source>
</reference>
<feature type="transmembrane region" description="Helical" evidence="2">
    <location>
        <begin position="34"/>
        <end position="57"/>
    </location>
</feature>
<feature type="region of interest" description="Disordered" evidence="1">
    <location>
        <begin position="1"/>
        <end position="22"/>
    </location>
</feature>
<dbReference type="AlphaFoldDB" id="A0A9X1M4F6"/>